<dbReference type="InterPro" id="IPR011639">
    <property type="entry name" value="MethylTrfase_TaqI-like_dom"/>
</dbReference>
<feature type="domain" description="Type II methyltransferase M.TaqI-like" evidence="8">
    <location>
        <begin position="125"/>
        <end position="217"/>
    </location>
</feature>
<evidence type="ECO:0000256" key="7">
    <source>
        <dbReference type="ARBA" id="ARBA00047942"/>
    </source>
</evidence>
<dbReference type="Proteomes" id="UP000823631">
    <property type="component" value="Unassembled WGS sequence"/>
</dbReference>
<dbReference type="PROSITE" id="PS00092">
    <property type="entry name" value="N6_MTASE"/>
    <property type="match status" value="1"/>
</dbReference>
<dbReference type="GO" id="GO:0009307">
    <property type="term" value="P:DNA restriction-modification system"/>
    <property type="evidence" value="ECO:0007669"/>
    <property type="project" value="UniProtKB-KW"/>
</dbReference>
<keyword evidence="5" id="KW-0949">S-adenosyl-L-methionine</keyword>
<dbReference type="GO" id="GO:0003676">
    <property type="term" value="F:nucleic acid binding"/>
    <property type="evidence" value="ECO:0007669"/>
    <property type="project" value="InterPro"/>
</dbReference>
<comment type="catalytic activity">
    <reaction evidence="7">
        <text>a 2'-deoxyadenosine in DNA + S-adenosyl-L-methionine = an N(6)-methyl-2'-deoxyadenosine in DNA + S-adenosyl-L-homocysteine + H(+)</text>
        <dbReference type="Rhea" id="RHEA:15197"/>
        <dbReference type="Rhea" id="RHEA-COMP:12418"/>
        <dbReference type="Rhea" id="RHEA-COMP:12419"/>
        <dbReference type="ChEBI" id="CHEBI:15378"/>
        <dbReference type="ChEBI" id="CHEBI:57856"/>
        <dbReference type="ChEBI" id="CHEBI:59789"/>
        <dbReference type="ChEBI" id="CHEBI:90615"/>
        <dbReference type="ChEBI" id="CHEBI:90616"/>
        <dbReference type="EC" id="2.1.1.72"/>
    </reaction>
</comment>
<evidence type="ECO:0000256" key="1">
    <source>
        <dbReference type="ARBA" id="ARBA00006594"/>
    </source>
</evidence>
<evidence type="ECO:0000256" key="5">
    <source>
        <dbReference type="ARBA" id="ARBA00022691"/>
    </source>
</evidence>
<dbReference type="PANTHER" id="PTHR33841">
    <property type="entry name" value="DNA METHYLTRANSFERASE YEEA-RELATED"/>
    <property type="match status" value="1"/>
</dbReference>
<dbReference type="CDD" id="cd02440">
    <property type="entry name" value="AdoMet_MTases"/>
    <property type="match status" value="1"/>
</dbReference>
<evidence type="ECO:0000256" key="3">
    <source>
        <dbReference type="ARBA" id="ARBA00022603"/>
    </source>
</evidence>
<dbReference type="InterPro" id="IPR029063">
    <property type="entry name" value="SAM-dependent_MTases_sf"/>
</dbReference>
<proteinExistence type="inferred from homology"/>
<dbReference type="EC" id="2.1.1.72" evidence="2"/>
<keyword evidence="4" id="KW-0808">Transferase</keyword>
<reference evidence="9" key="2">
    <citation type="journal article" date="2021" name="PeerJ">
        <title>Extensive microbial diversity within the chicken gut microbiome revealed by metagenomics and culture.</title>
        <authorList>
            <person name="Gilroy R."/>
            <person name="Ravi A."/>
            <person name="Getino M."/>
            <person name="Pursley I."/>
            <person name="Horton D.L."/>
            <person name="Alikhan N.F."/>
            <person name="Baker D."/>
            <person name="Gharbi K."/>
            <person name="Hall N."/>
            <person name="Watson M."/>
            <person name="Adriaenssens E.M."/>
            <person name="Foster-Nyarko E."/>
            <person name="Jarju S."/>
            <person name="Secka A."/>
            <person name="Antonio M."/>
            <person name="Oren A."/>
            <person name="Chaudhuri R.R."/>
            <person name="La Ragione R."/>
            <person name="Hildebrand F."/>
            <person name="Pallen M.J."/>
        </authorList>
    </citation>
    <scope>NUCLEOTIDE SEQUENCE</scope>
    <source>
        <strain evidence="9">17213</strain>
    </source>
</reference>
<dbReference type="PRINTS" id="PR00507">
    <property type="entry name" value="N12N6MTFRASE"/>
</dbReference>
<dbReference type="GO" id="GO:0032259">
    <property type="term" value="P:methylation"/>
    <property type="evidence" value="ECO:0007669"/>
    <property type="project" value="UniProtKB-KW"/>
</dbReference>
<dbReference type="PANTHER" id="PTHR33841:SF5">
    <property type="entry name" value="DNA METHYLASE (MODIFICATION METHYLASE) (METHYLTRANSFERASE)-RELATED"/>
    <property type="match status" value="1"/>
</dbReference>
<keyword evidence="3 9" id="KW-0489">Methyltransferase</keyword>
<evidence type="ECO:0000256" key="6">
    <source>
        <dbReference type="ARBA" id="ARBA00022747"/>
    </source>
</evidence>
<accession>A0A9D9D8E5</accession>
<dbReference type="SUPFAM" id="SSF53335">
    <property type="entry name" value="S-adenosyl-L-methionine-dependent methyltransferases"/>
    <property type="match status" value="1"/>
</dbReference>
<dbReference type="Gene3D" id="3.40.50.150">
    <property type="entry name" value="Vaccinia Virus protein VP39"/>
    <property type="match status" value="1"/>
</dbReference>
<evidence type="ECO:0000313" key="9">
    <source>
        <dbReference type="EMBL" id="MBO8414800.1"/>
    </source>
</evidence>
<dbReference type="EMBL" id="JADINH010000003">
    <property type="protein sequence ID" value="MBO8414800.1"/>
    <property type="molecule type" value="Genomic_DNA"/>
</dbReference>
<evidence type="ECO:0000256" key="2">
    <source>
        <dbReference type="ARBA" id="ARBA00011900"/>
    </source>
</evidence>
<evidence type="ECO:0000256" key="4">
    <source>
        <dbReference type="ARBA" id="ARBA00022679"/>
    </source>
</evidence>
<sequence length="531" mass="58504">MAPVSRPGVVFTKSWAVEAVLDLAGYIPGSGLADKVIIEPACGGGAFMRPIAQRLAAEVSGSGSWERLAGAVAAYDIDGSSLELCKSELIPTLVSKGCPPDIAQDLVHGWLHHEDFLLADVPAADFVAGNPPYVRAVQIAAQKREAYCKALSCMTKGCDLYVGFFEKALQVLRPGGRLCFICADRWLQNAYGRRLRQRVSSAYCLEALLRMHGVDVFEEQVDAYPAITLIRKAPAAGALRFVSCRPEFGASDVKAVSSWLASPAAELAAAHFEAFEIPRPAGDDVYPLGSAKAVEFVTKARQKLQSLQNAGIKLGIGIASGCDAVFLTEDENLVEPSHLLPIFYPRDHRQGCAGRRRWLVNPWEQNGQLTCLDANPRLKAYFEAHKEVLQKRHIAQKNPAAWYRTIDKLIPGLMDRDLLLMPDLAAEPEPILSHGLYPHHNCYWLASDNWDLKVLGGFLLADTTRSFIEVLGVKMRGGTLRFQAQYLRLIHLPPFEDLKAEIRRGLRRAFVEKDRTAATGFAQLAYEDALR</sequence>
<comment type="caution">
    <text evidence="9">The sequence shown here is derived from an EMBL/GenBank/DDBJ whole genome shotgun (WGS) entry which is preliminary data.</text>
</comment>
<reference evidence="9" key="1">
    <citation type="submission" date="2020-10" db="EMBL/GenBank/DDBJ databases">
        <authorList>
            <person name="Gilroy R."/>
        </authorList>
    </citation>
    <scope>NUCLEOTIDE SEQUENCE</scope>
    <source>
        <strain evidence="9">17213</strain>
    </source>
</reference>
<organism evidence="9 10">
    <name type="scientific">Candidatus Avisuccinivibrio stercorigallinarum</name>
    <dbReference type="NCBI Taxonomy" id="2840704"/>
    <lineage>
        <taxon>Bacteria</taxon>
        <taxon>Pseudomonadati</taxon>
        <taxon>Pseudomonadota</taxon>
        <taxon>Gammaproteobacteria</taxon>
        <taxon>Aeromonadales</taxon>
        <taxon>Succinivibrionaceae</taxon>
        <taxon>Succinivibrionaceae incertae sedis</taxon>
        <taxon>Candidatus Avisuccinivibrio</taxon>
    </lineage>
</organism>
<evidence type="ECO:0000259" key="8">
    <source>
        <dbReference type="Pfam" id="PF07669"/>
    </source>
</evidence>
<evidence type="ECO:0000313" key="10">
    <source>
        <dbReference type="Proteomes" id="UP000823631"/>
    </source>
</evidence>
<dbReference type="InterPro" id="IPR050953">
    <property type="entry name" value="N4_N6_ade-DNA_methylase"/>
</dbReference>
<gene>
    <name evidence="9" type="ORF">IAB19_00250</name>
</gene>
<dbReference type="GO" id="GO:0009007">
    <property type="term" value="F:site-specific DNA-methyltransferase (adenine-specific) activity"/>
    <property type="evidence" value="ECO:0007669"/>
    <property type="project" value="UniProtKB-EC"/>
</dbReference>
<comment type="similarity">
    <text evidence="1">Belongs to the N(4)/N(6)-methyltransferase family.</text>
</comment>
<dbReference type="InterPro" id="IPR002052">
    <property type="entry name" value="DNA_methylase_N6_adenine_CS"/>
</dbReference>
<dbReference type="AlphaFoldDB" id="A0A9D9D8E5"/>
<protein>
    <recommendedName>
        <fullName evidence="2">site-specific DNA-methyltransferase (adenine-specific)</fullName>
        <ecNumber evidence="2">2.1.1.72</ecNumber>
    </recommendedName>
</protein>
<keyword evidence="6" id="KW-0680">Restriction system</keyword>
<dbReference type="Pfam" id="PF07669">
    <property type="entry name" value="Eco57I"/>
    <property type="match status" value="1"/>
</dbReference>
<name>A0A9D9D8E5_9GAMM</name>